<accession>A0ABT5L516</accession>
<name>A0ABT5L516_9ALTE</name>
<dbReference type="SUPFAM" id="SSF53300">
    <property type="entry name" value="vWA-like"/>
    <property type="match status" value="1"/>
</dbReference>
<keyword evidence="1" id="KW-0472">Membrane</keyword>
<proteinExistence type="predicted"/>
<keyword evidence="4" id="KW-1185">Reference proteome</keyword>
<evidence type="ECO:0000313" key="3">
    <source>
        <dbReference type="EMBL" id="MDC8831581.1"/>
    </source>
</evidence>
<dbReference type="EMBL" id="JAQQXP010000001">
    <property type="protein sequence ID" value="MDC8831581.1"/>
    <property type="molecule type" value="Genomic_DNA"/>
</dbReference>
<dbReference type="CDD" id="cd01467">
    <property type="entry name" value="vWA_BatA_type"/>
    <property type="match status" value="1"/>
</dbReference>
<evidence type="ECO:0000313" key="4">
    <source>
        <dbReference type="Proteomes" id="UP001218788"/>
    </source>
</evidence>
<feature type="domain" description="VWFA" evidence="2">
    <location>
        <begin position="88"/>
        <end position="285"/>
    </location>
</feature>
<evidence type="ECO:0000256" key="1">
    <source>
        <dbReference type="SAM" id="Phobius"/>
    </source>
</evidence>
<dbReference type="Proteomes" id="UP001218788">
    <property type="component" value="Unassembled WGS sequence"/>
</dbReference>
<feature type="transmembrane region" description="Helical" evidence="1">
    <location>
        <begin position="301"/>
        <end position="326"/>
    </location>
</feature>
<dbReference type="SMART" id="SM00327">
    <property type="entry name" value="VWA"/>
    <property type="match status" value="1"/>
</dbReference>
<dbReference type="Pfam" id="PF00092">
    <property type="entry name" value="VWA"/>
    <property type="match status" value="1"/>
</dbReference>
<sequence length="337" mass="36840">MFEFAWWWMLAALPLPWIIRLLSGKTDSADVALRVPSLLADLPQAESSQGSAKWLHALAALIWLSLVVAAARPQWLGEPVSIPSEGRELMLAVDLSGSMKIEDMLVNGRQVNRLAMIKSVLQDFIERRVGDRLGLILFADTAYLQAPLTYDRDTVATLLDESVIGLVGEQTAIGDAIGLAVKRFEQKTNSNRVLILLTDGQNTAGAITPEQARELAVDAGVTVYTIGVGADMMTVNSFFGSRQVNPSQELDESMLTDIAKATGGQYFRARDAAELEQIYAMLDRLQPIAGDERKMRPLTALYYYPLALALALSLLPVAGLMMSAAWRRVATMGIESK</sequence>
<comment type="caution">
    <text evidence="3">The sequence shown here is derived from an EMBL/GenBank/DDBJ whole genome shotgun (WGS) entry which is preliminary data.</text>
</comment>
<keyword evidence="1" id="KW-1133">Transmembrane helix</keyword>
<evidence type="ECO:0000259" key="2">
    <source>
        <dbReference type="PROSITE" id="PS50234"/>
    </source>
</evidence>
<dbReference type="InterPro" id="IPR036465">
    <property type="entry name" value="vWFA_dom_sf"/>
</dbReference>
<dbReference type="InterPro" id="IPR002035">
    <property type="entry name" value="VWF_A"/>
</dbReference>
<dbReference type="PANTHER" id="PTHR22550:SF18">
    <property type="entry name" value="VWFA DOMAIN-CONTAINING PROTEIN"/>
    <property type="match status" value="1"/>
</dbReference>
<dbReference type="PROSITE" id="PS50234">
    <property type="entry name" value="VWFA"/>
    <property type="match status" value="1"/>
</dbReference>
<dbReference type="InterPro" id="IPR033881">
    <property type="entry name" value="vWA_BatA_type"/>
</dbReference>
<dbReference type="Gene3D" id="3.40.50.410">
    <property type="entry name" value="von Willebrand factor, type A domain"/>
    <property type="match status" value="1"/>
</dbReference>
<keyword evidence="1" id="KW-0812">Transmembrane</keyword>
<dbReference type="RefSeq" id="WP_273641528.1">
    <property type="nucleotide sequence ID" value="NZ_JAQQXP010000001.1"/>
</dbReference>
<dbReference type="InterPro" id="IPR050768">
    <property type="entry name" value="UPF0353/GerABKA_families"/>
</dbReference>
<gene>
    <name evidence="3" type="ORF">OIK42_12505</name>
</gene>
<organism evidence="3 4">
    <name type="scientific">Alteromonas gilva</name>
    <dbReference type="NCBI Taxonomy" id="2987522"/>
    <lineage>
        <taxon>Bacteria</taxon>
        <taxon>Pseudomonadati</taxon>
        <taxon>Pseudomonadota</taxon>
        <taxon>Gammaproteobacteria</taxon>
        <taxon>Alteromonadales</taxon>
        <taxon>Alteromonadaceae</taxon>
        <taxon>Alteromonas/Salinimonas group</taxon>
        <taxon>Alteromonas</taxon>
    </lineage>
</organism>
<reference evidence="3 4" key="1">
    <citation type="submission" date="2022-10" db="EMBL/GenBank/DDBJ databases">
        <title>Alteromonas sp. chi3 Genome sequencing.</title>
        <authorList>
            <person name="Park S."/>
        </authorList>
    </citation>
    <scope>NUCLEOTIDE SEQUENCE [LARGE SCALE GENOMIC DNA]</scope>
    <source>
        <strain evidence="4">chi3</strain>
    </source>
</reference>
<protein>
    <submittedName>
        <fullName evidence="3">VWA domain-containing protein</fullName>
    </submittedName>
</protein>
<dbReference type="PANTHER" id="PTHR22550">
    <property type="entry name" value="SPORE GERMINATION PROTEIN"/>
    <property type="match status" value="1"/>
</dbReference>